<dbReference type="PATRIC" id="fig|991778.3.peg.481"/>
<gene>
    <name evidence="1" type="ORF">RBWH47_03625</name>
</gene>
<sequence length="257" mass="29200">MMRFIFGCVALLWFSTTAIGEEFARMRYSTALQITGIEMKNIEGVVPTSMRFFVRSITPGVCSDDIQMELESKNGDLDITVDAEGNFDLPVSKELQEEDPWLIANQPKGSLRMEFAYAFDLDIEPQWIDQAWQVSYRSAFPYDAVRNRMEATIRKVNENHAVNFSYTESRGALFANPNPLAHLRVKVDGKDVELSALMDGEFLVPYDAEWWEADARICVSPPFGWSVDIDQVSKHEEMQAGKLPTLNLPSINEVQQD</sequence>
<name>F2ALC4_RHOBT</name>
<dbReference type="RefSeq" id="WP_007324441.1">
    <property type="nucleotide sequence ID" value="NZ_AFAR01000020.1"/>
</dbReference>
<proteinExistence type="predicted"/>
<dbReference type="EMBL" id="AFAR01000020">
    <property type="protein sequence ID" value="EGF29536.1"/>
    <property type="molecule type" value="Genomic_DNA"/>
</dbReference>
<comment type="caution">
    <text evidence="1">The sequence shown here is derived from an EMBL/GenBank/DDBJ whole genome shotgun (WGS) entry which is preliminary data.</text>
</comment>
<dbReference type="AlphaFoldDB" id="F2ALC4"/>
<protein>
    <submittedName>
        <fullName evidence="1">Secreted protein</fullName>
    </submittedName>
</protein>
<accession>F2ALC4</accession>
<evidence type="ECO:0000313" key="2">
    <source>
        <dbReference type="Proteomes" id="UP000006222"/>
    </source>
</evidence>
<reference evidence="1 2" key="1">
    <citation type="journal article" date="2013" name="Mar. Genomics">
        <title>Expression of sulfatases in Rhodopirellula baltica and the diversity of sulfatases in the genus Rhodopirellula.</title>
        <authorList>
            <person name="Wegner C.E."/>
            <person name="Richter-Heitmann T."/>
            <person name="Klindworth A."/>
            <person name="Klockow C."/>
            <person name="Richter M."/>
            <person name="Achstetter T."/>
            <person name="Glockner F.O."/>
            <person name="Harder J."/>
        </authorList>
    </citation>
    <scope>NUCLEOTIDE SEQUENCE [LARGE SCALE GENOMIC DNA]</scope>
    <source>
        <strain evidence="1 2">WH47</strain>
    </source>
</reference>
<evidence type="ECO:0000313" key="1">
    <source>
        <dbReference type="EMBL" id="EGF29536.1"/>
    </source>
</evidence>
<organism evidence="1 2">
    <name type="scientific">Rhodopirellula baltica WH47</name>
    <dbReference type="NCBI Taxonomy" id="991778"/>
    <lineage>
        <taxon>Bacteria</taxon>
        <taxon>Pseudomonadati</taxon>
        <taxon>Planctomycetota</taxon>
        <taxon>Planctomycetia</taxon>
        <taxon>Pirellulales</taxon>
        <taxon>Pirellulaceae</taxon>
        <taxon>Rhodopirellula</taxon>
    </lineage>
</organism>
<dbReference type="Proteomes" id="UP000006222">
    <property type="component" value="Unassembled WGS sequence"/>
</dbReference>